<keyword evidence="3" id="KW-0520">NAD</keyword>
<name>A0A848DEJ1_9PSEU</name>
<dbReference type="Pfam" id="PF25137">
    <property type="entry name" value="ADH_Fe_C"/>
    <property type="match status" value="1"/>
</dbReference>
<dbReference type="AlphaFoldDB" id="A0A848DEJ1"/>
<dbReference type="InterPro" id="IPR018211">
    <property type="entry name" value="ADH_Fe_CS"/>
</dbReference>
<dbReference type="PROSITE" id="PS00060">
    <property type="entry name" value="ADH_IRON_2"/>
    <property type="match status" value="1"/>
</dbReference>
<dbReference type="PANTHER" id="PTHR11496">
    <property type="entry name" value="ALCOHOL DEHYDROGENASE"/>
    <property type="match status" value="1"/>
</dbReference>
<dbReference type="Gene3D" id="1.20.1090.10">
    <property type="entry name" value="Dehydroquinate synthase-like - alpha domain"/>
    <property type="match status" value="1"/>
</dbReference>
<dbReference type="EMBL" id="JAAXKZ010000012">
    <property type="protein sequence ID" value="NMH91040.1"/>
    <property type="molecule type" value="Genomic_DNA"/>
</dbReference>
<keyword evidence="2" id="KW-0560">Oxidoreductase</keyword>
<dbReference type="CDD" id="cd08192">
    <property type="entry name" value="MAR-like"/>
    <property type="match status" value="1"/>
</dbReference>
<dbReference type="InterPro" id="IPR001670">
    <property type="entry name" value="ADH_Fe/GldA"/>
</dbReference>
<dbReference type="RefSeq" id="WP_169410711.1">
    <property type="nucleotide sequence ID" value="NZ_JAAXKZ010000012.1"/>
</dbReference>
<evidence type="ECO:0000259" key="4">
    <source>
        <dbReference type="Pfam" id="PF00465"/>
    </source>
</evidence>
<accession>A0A848DEJ1</accession>
<proteinExistence type="inferred from homology"/>
<dbReference type="GO" id="GO:0046872">
    <property type="term" value="F:metal ion binding"/>
    <property type="evidence" value="ECO:0007669"/>
    <property type="project" value="InterPro"/>
</dbReference>
<organism evidence="6 7">
    <name type="scientific">Pseudonocardia bannensis</name>
    <dbReference type="NCBI Taxonomy" id="630973"/>
    <lineage>
        <taxon>Bacteria</taxon>
        <taxon>Bacillati</taxon>
        <taxon>Actinomycetota</taxon>
        <taxon>Actinomycetes</taxon>
        <taxon>Pseudonocardiales</taxon>
        <taxon>Pseudonocardiaceae</taxon>
        <taxon>Pseudonocardia</taxon>
    </lineage>
</organism>
<comment type="similarity">
    <text evidence="1">Belongs to the iron-containing alcohol dehydrogenase family.</text>
</comment>
<feature type="domain" description="Fe-containing alcohol dehydrogenase-like C-terminal" evidence="5">
    <location>
        <begin position="218"/>
        <end position="411"/>
    </location>
</feature>
<dbReference type="PANTHER" id="PTHR11496:SF102">
    <property type="entry name" value="ALCOHOL DEHYDROGENASE 4"/>
    <property type="match status" value="1"/>
</dbReference>
<dbReference type="SUPFAM" id="SSF56796">
    <property type="entry name" value="Dehydroquinate synthase-like"/>
    <property type="match status" value="1"/>
</dbReference>
<evidence type="ECO:0000313" key="6">
    <source>
        <dbReference type="EMBL" id="NMH91040.1"/>
    </source>
</evidence>
<dbReference type="GO" id="GO:0004022">
    <property type="term" value="F:alcohol dehydrogenase (NAD+) activity"/>
    <property type="evidence" value="ECO:0007669"/>
    <property type="project" value="TreeGrafter"/>
</dbReference>
<dbReference type="Pfam" id="PF00465">
    <property type="entry name" value="Fe-ADH"/>
    <property type="match status" value="1"/>
</dbReference>
<reference evidence="6 7" key="1">
    <citation type="submission" date="2020-04" db="EMBL/GenBank/DDBJ databases">
        <authorList>
            <person name="Klaysubun C."/>
            <person name="Duangmal K."/>
            <person name="Lipun K."/>
        </authorList>
    </citation>
    <scope>NUCLEOTIDE SEQUENCE [LARGE SCALE GENOMIC DNA]</scope>
    <source>
        <strain evidence="6 7">DSM 45300</strain>
    </source>
</reference>
<dbReference type="Proteomes" id="UP000586918">
    <property type="component" value="Unassembled WGS sequence"/>
</dbReference>
<protein>
    <submittedName>
        <fullName evidence="6">Iron-containing alcohol dehydrogenase</fullName>
    </submittedName>
</protein>
<sequence>ATPATPATPATTPEGRRLAGRFDIIPLEAVLFGPGSAGSLAAECERLGVSRLLLVASPSLASRVDLEARFNDATGGRIAAVFTGVRPHVPHDVVLAAAEAARAAGADGVLSVGGGSPIDLAKAVSLCVAEDVRTHQDLLRWRVVFEYPDTVEIPTTTKAQLPHIAVSTTLSAGEFTSIIGITDTERKVKDLYITPTLVPRMVVLDPELAVHTPRDLWASTGMRSVDHAVEALCSTTAQPVTDALCADALRRLTRYLPVSARDETDLYAATQCQVAAWQSIFGLTNVNLGLSHGIGHQLGARCGVPHGITSCVMLPAVLEFNLDHTREPQARIAEIFADAAGVTTDPDAGAGELVRHFIASLGLPTRLRDIGVEPSEFPALAHDAMADLIVASNPRPVTDEADVISILERAY</sequence>
<evidence type="ECO:0000256" key="1">
    <source>
        <dbReference type="ARBA" id="ARBA00007358"/>
    </source>
</evidence>
<evidence type="ECO:0000259" key="5">
    <source>
        <dbReference type="Pfam" id="PF25137"/>
    </source>
</evidence>
<feature type="non-terminal residue" evidence="6">
    <location>
        <position position="1"/>
    </location>
</feature>
<keyword evidence="7" id="KW-1185">Reference proteome</keyword>
<dbReference type="InterPro" id="IPR039697">
    <property type="entry name" value="Alcohol_dehydrogenase_Fe"/>
</dbReference>
<comment type="caution">
    <text evidence="6">The sequence shown here is derived from an EMBL/GenBank/DDBJ whole genome shotgun (WGS) entry which is preliminary data.</text>
</comment>
<dbReference type="Gene3D" id="3.40.50.1970">
    <property type="match status" value="1"/>
</dbReference>
<evidence type="ECO:0000256" key="3">
    <source>
        <dbReference type="ARBA" id="ARBA00023027"/>
    </source>
</evidence>
<gene>
    <name evidence="6" type="ORF">HF519_05430</name>
</gene>
<evidence type="ECO:0000256" key="2">
    <source>
        <dbReference type="ARBA" id="ARBA00023002"/>
    </source>
</evidence>
<dbReference type="InterPro" id="IPR056798">
    <property type="entry name" value="ADH_Fe_C"/>
</dbReference>
<evidence type="ECO:0000313" key="7">
    <source>
        <dbReference type="Proteomes" id="UP000586918"/>
    </source>
</evidence>
<feature type="domain" description="Alcohol dehydrogenase iron-type/glycerol dehydrogenase GldA" evidence="4">
    <location>
        <begin position="30"/>
        <end position="206"/>
    </location>
</feature>